<gene>
    <name evidence="1" type="ORF">FM114_06735</name>
</gene>
<accession>A0A1R4JC42</accession>
<dbReference type="InterPro" id="IPR021888">
    <property type="entry name" value="DUF3499"/>
</dbReference>
<name>A0A1R4JC42_9ACTN</name>
<dbReference type="OrthoDB" id="3216194at2"/>
<dbReference type="Pfam" id="PF12005">
    <property type="entry name" value="DUF3499"/>
    <property type="match status" value="1"/>
</dbReference>
<dbReference type="Proteomes" id="UP000188342">
    <property type="component" value="Unassembled WGS sequence"/>
</dbReference>
<proteinExistence type="predicted"/>
<evidence type="ECO:0000313" key="1">
    <source>
        <dbReference type="EMBL" id="SJN29602.1"/>
    </source>
</evidence>
<keyword evidence="2" id="KW-1185">Reference proteome</keyword>
<sequence length="132" mass="13998">MAHRRCTKAGCSTAAVATLTYVYADSTAVLGPLAPEHIPGSYDLCRTHCENLSAPRGWEVVRLPEIGSTPPPVPDDDLLALANAVREVGMLPEEIPATPVTGPADPADQADIVVLAEKRHLRVIADGERPRG</sequence>
<organism evidence="1 2">
    <name type="scientific">Luteococcus japonicus LSP_Lj1</name>
    <dbReference type="NCBI Taxonomy" id="1255658"/>
    <lineage>
        <taxon>Bacteria</taxon>
        <taxon>Bacillati</taxon>
        <taxon>Actinomycetota</taxon>
        <taxon>Actinomycetes</taxon>
        <taxon>Propionibacteriales</taxon>
        <taxon>Propionibacteriaceae</taxon>
        <taxon>Luteococcus</taxon>
    </lineage>
</organism>
<dbReference type="RefSeq" id="WP_094764408.1">
    <property type="nucleotide sequence ID" value="NZ_FUKQ01000025.1"/>
</dbReference>
<reference evidence="1 2" key="1">
    <citation type="submission" date="2017-02" db="EMBL/GenBank/DDBJ databases">
        <authorList>
            <person name="Peterson S.W."/>
        </authorList>
    </citation>
    <scope>NUCLEOTIDE SEQUENCE [LARGE SCALE GENOMIC DNA]</scope>
    <source>
        <strain evidence="1 2">LSP_Lj1</strain>
    </source>
</reference>
<dbReference type="EMBL" id="FUKQ01000025">
    <property type="protein sequence ID" value="SJN29602.1"/>
    <property type="molecule type" value="Genomic_DNA"/>
</dbReference>
<evidence type="ECO:0000313" key="2">
    <source>
        <dbReference type="Proteomes" id="UP000188342"/>
    </source>
</evidence>
<dbReference type="STRING" id="1255658.FM114_06735"/>
<evidence type="ECO:0008006" key="3">
    <source>
        <dbReference type="Google" id="ProtNLM"/>
    </source>
</evidence>
<dbReference type="AlphaFoldDB" id="A0A1R4JC42"/>
<protein>
    <recommendedName>
        <fullName evidence="3">DUF3499 domain-containing protein</fullName>
    </recommendedName>
</protein>